<dbReference type="GO" id="GO:0005886">
    <property type="term" value="C:plasma membrane"/>
    <property type="evidence" value="ECO:0007669"/>
    <property type="project" value="TreeGrafter"/>
</dbReference>
<accession>A0A6P7TZP4</accession>
<dbReference type="Proteomes" id="UP000515154">
    <property type="component" value="Unplaced"/>
</dbReference>
<keyword evidence="6 8" id="KW-0472">Membrane</keyword>
<evidence type="ECO:0000256" key="2">
    <source>
        <dbReference type="ARBA" id="ARBA00022448"/>
    </source>
</evidence>
<evidence type="ECO:0000256" key="4">
    <source>
        <dbReference type="ARBA" id="ARBA00022989"/>
    </source>
</evidence>
<feature type="domain" description="Ion transport" evidence="9">
    <location>
        <begin position="49"/>
        <end position="247"/>
    </location>
</feature>
<keyword evidence="2" id="KW-0813">Transport</keyword>
<proteinExistence type="predicted"/>
<evidence type="ECO:0000256" key="3">
    <source>
        <dbReference type="ARBA" id="ARBA00022692"/>
    </source>
</evidence>
<reference evidence="11" key="1">
    <citation type="submission" date="2025-08" db="UniProtKB">
        <authorList>
            <consortium name="RefSeq"/>
        </authorList>
    </citation>
    <scope>IDENTIFICATION</scope>
</reference>
<feature type="non-terminal residue" evidence="11">
    <location>
        <position position="248"/>
    </location>
</feature>
<dbReference type="GO" id="GO:0070679">
    <property type="term" value="F:inositol 1,4,5 trisphosphate binding"/>
    <property type="evidence" value="ECO:0007669"/>
    <property type="project" value="TreeGrafter"/>
</dbReference>
<evidence type="ECO:0000313" key="10">
    <source>
        <dbReference type="Proteomes" id="UP000515154"/>
    </source>
</evidence>
<dbReference type="GO" id="GO:0034703">
    <property type="term" value="C:cation channel complex"/>
    <property type="evidence" value="ECO:0007669"/>
    <property type="project" value="TreeGrafter"/>
</dbReference>
<sequence>MLLMAGNYTDFNYLLAQIKSKQHEPKNYFMEASRFHWKPNDPEIVSDVLFAIANVISFARTTYLMPAFEVLGPLQISLGRMVGDITRFMVLFALVLFAFMVGLHNLYWYYGAQKFKMSLNGQSVYVHAAGAFQGLGHTFYSLFWSMFSQININEISVKTPDVEGLRQCILIDNDRNKIVCTEDATNKTTAELLASLWSTGTGKEPVEKSTAIVESVGMCLFGIYHVVIIIVLINMLIAMMSHSFEDIQ</sequence>
<organism evidence="10 11">
    <name type="scientific">Octopus sinensis</name>
    <name type="common">East Asian common octopus</name>
    <dbReference type="NCBI Taxonomy" id="2607531"/>
    <lineage>
        <taxon>Eukaryota</taxon>
        <taxon>Metazoa</taxon>
        <taxon>Spiralia</taxon>
        <taxon>Lophotrochozoa</taxon>
        <taxon>Mollusca</taxon>
        <taxon>Cephalopoda</taxon>
        <taxon>Coleoidea</taxon>
        <taxon>Octopodiformes</taxon>
        <taxon>Octopoda</taxon>
        <taxon>Incirrata</taxon>
        <taxon>Octopodidae</taxon>
        <taxon>Octopus</taxon>
    </lineage>
</organism>
<dbReference type="InterPro" id="IPR005821">
    <property type="entry name" value="Ion_trans_dom"/>
</dbReference>
<comment type="subcellular location">
    <subcellularLocation>
        <location evidence="1">Membrane</location>
        <topology evidence="1">Multi-pass membrane protein</topology>
    </subcellularLocation>
</comment>
<keyword evidence="7" id="KW-0407">Ion channel</keyword>
<evidence type="ECO:0000256" key="7">
    <source>
        <dbReference type="ARBA" id="ARBA00023303"/>
    </source>
</evidence>
<protein>
    <submittedName>
        <fullName evidence="11">Short transient receptor potential channel 7-like</fullName>
    </submittedName>
</protein>
<dbReference type="InterPro" id="IPR002153">
    <property type="entry name" value="TRPC_channel"/>
</dbReference>
<dbReference type="KEGG" id="osn:115229133"/>
<dbReference type="PANTHER" id="PTHR10117:SF54">
    <property type="entry name" value="TRANSIENT RECEPTOR POTENTIAL-GAMMA PROTEIN"/>
    <property type="match status" value="1"/>
</dbReference>
<name>A0A6P7TZP4_9MOLL</name>
<evidence type="ECO:0000256" key="6">
    <source>
        <dbReference type="ARBA" id="ARBA00023136"/>
    </source>
</evidence>
<evidence type="ECO:0000256" key="1">
    <source>
        <dbReference type="ARBA" id="ARBA00004141"/>
    </source>
</evidence>
<feature type="transmembrane region" description="Helical" evidence="8">
    <location>
        <begin position="85"/>
        <end position="110"/>
    </location>
</feature>
<dbReference type="Pfam" id="PF00520">
    <property type="entry name" value="Ion_trans"/>
    <property type="match status" value="1"/>
</dbReference>
<dbReference type="PANTHER" id="PTHR10117">
    <property type="entry name" value="TRANSIENT RECEPTOR POTENTIAL CHANNEL"/>
    <property type="match status" value="1"/>
</dbReference>
<gene>
    <name evidence="11" type="primary">LOC115229133</name>
</gene>
<feature type="transmembrane region" description="Helical" evidence="8">
    <location>
        <begin position="218"/>
        <end position="240"/>
    </location>
</feature>
<dbReference type="AlphaFoldDB" id="A0A6P7TZP4"/>
<dbReference type="GO" id="GO:0015279">
    <property type="term" value="F:store-operated calcium channel activity"/>
    <property type="evidence" value="ECO:0007669"/>
    <property type="project" value="TreeGrafter"/>
</dbReference>
<dbReference type="RefSeq" id="XP_029655405.1">
    <property type="nucleotide sequence ID" value="XM_029799545.1"/>
</dbReference>
<keyword evidence="3 8" id="KW-0812">Transmembrane</keyword>
<evidence type="ECO:0000259" key="9">
    <source>
        <dbReference type="Pfam" id="PF00520"/>
    </source>
</evidence>
<evidence type="ECO:0000313" key="11">
    <source>
        <dbReference type="RefSeq" id="XP_029655405.1"/>
    </source>
</evidence>
<evidence type="ECO:0000256" key="5">
    <source>
        <dbReference type="ARBA" id="ARBA00023065"/>
    </source>
</evidence>
<keyword evidence="4 8" id="KW-1133">Transmembrane helix</keyword>
<dbReference type="GO" id="GO:0051480">
    <property type="term" value="P:regulation of cytosolic calcium ion concentration"/>
    <property type="evidence" value="ECO:0007669"/>
    <property type="project" value="TreeGrafter"/>
</dbReference>
<evidence type="ECO:0000256" key="8">
    <source>
        <dbReference type="SAM" id="Phobius"/>
    </source>
</evidence>
<keyword evidence="10" id="KW-1185">Reference proteome</keyword>
<keyword evidence="5" id="KW-0406">Ion transport</keyword>